<reference evidence="2" key="1">
    <citation type="submission" date="2021-02" db="EMBL/GenBank/DDBJ databases">
        <title>First Annotated Genome of the Yellow-green Alga Tribonema minus.</title>
        <authorList>
            <person name="Mahan K.M."/>
        </authorList>
    </citation>
    <scope>NUCLEOTIDE SEQUENCE</scope>
    <source>
        <strain evidence="2">UTEX B ZZ1240</strain>
    </source>
</reference>
<proteinExistence type="predicted"/>
<sequence length="438" mass="49599">MTIYKPTPPKKVLERTLSLAHKRPDLAVDWSNSRNGFKADQITPGSPKLVWWRHKCITGCDRTHYWTSTVFRRVSSGGKCSTCFGKNKARCVCRDVQKRCSKCKITKKLASFHKDTTASDGYYGYCAACCFYKSFFSSLRGRARKHEQAGLGESTFDEKQYLKDMHGLRQSRCYYTCVVIVEAAHSAWQHSPQRLDTSNYSNTNTVPISLEINTSTGWTRAAAIELFTSTPEPMSDEELAVIRADAEPTECKTLRSSVRCGDDVQCLVCLEWKAFDADFYQSNKTECKKCIGAKGDEARKTWKGKFALLASSAKMNAATRRERGREEQVYELSPQILLEIIEEQRGLCAYSDKRVTTHGQWKMSLERRNVRIGYTRANSCLVLAMLNSTDFTASLDGDQIGNGGWNREKFEYARGVFQENYKEYYASAPPPSEGLAYA</sequence>
<evidence type="ECO:0000313" key="2">
    <source>
        <dbReference type="EMBL" id="KAG5184047.1"/>
    </source>
</evidence>
<organism evidence="2 3">
    <name type="scientific">Tribonema minus</name>
    <dbReference type="NCBI Taxonomy" id="303371"/>
    <lineage>
        <taxon>Eukaryota</taxon>
        <taxon>Sar</taxon>
        <taxon>Stramenopiles</taxon>
        <taxon>Ochrophyta</taxon>
        <taxon>PX clade</taxon>
        <taxon>Xanthophyceae</taxon>
        <taxon>Tribonematales</taxon>
        <taxon>Tribonemataceae</taxon>
        <taxon>Tribonema</taxon>
    </lineage>
</organism>
<keyword evidence="3" id="KW-1185">Reference proteome</keyword>
<gene>
    <name evidence="2" type="ORF">JKP88DRAFT_244917</name>
</gene>
<dbReference type="InterPro" id="IPR025487">
    <property type="entry name" value="DUF4379"/>
</dbReference>
<dbReference type="AlphaFoldDB" id="A0A836CFL4"/>
<protein>
    <recommendedName>
        <fullName evidence="1">Treble clef zinc finger domain-containing protein</fullName>
    </recommendedName>
</protein>
<comment type="caution">
    <text evidence="2">The sequence shown here is derived from an EMBL/GenBank/DDBJ whole genome shotgun (WGS) entry which is preliminary data.</text>
</comment>
<accession>A0A836CFL4</accession>
<dbReference type="Proteomes" id="UP000664859">
    <property type="component" value="Unassembled WGS sequence"/>
</dbReference>
<dbReference type="EMBL" id="JAFCMP010000179">
    <property type="protein sequence ID" value="KAG5184047.1"/>
    <property type="molecule type" value="Genomic_DNA"/>
</dbReference>
<evidence type="ECO:0000313" key="3">
    <source>
        <dbReference type="Proteomes" id="UP000664859"/>
    </source>
</evidence>
<evidence type="ECO:0000259" key="1">
    <source>
        <dbReference type="Pfam" id="PF14311"/>
    </source>
</evidence>
<dbReference type="OrthoDB" id="447489at2759"/>
<name>A0A836CFL4_9STRA</name>
<dbReference type="Pfam" id="PF14311">
    <property type="entry name" value="DUF4379"/>
    <property type="match status" value="1"/>
</dbReference>
<feature type="domain" description="Treble clef zinc finger" evidence="1">
    <location>
        <begin position="26"/>
        <end position="85"/>
    </location>
</feature>